<dbReference type="GO" id="GO:0005739">
    <property type="term" value="C:mitochondrion"/>
    <property type="evidence" value="ECO:0007669"/>
    <property type="project" value="TreeGrafter"/>
</dbReference>
<name>A0A409XX23_9AGAR</name>
<dbReference type="InterPro" id="IPR035903">
    <property type="entry name" value="HesB-like_dom_sf"/>
</dbReference>
<feature type="domain" description="Core" evidence="2">
    <location>
        <begin position="59"/>
        <end position="164"/>
    </location>
</feature>
<evidence type="ECO:0000313" key="3">
    <source>
        <dbReference type="EMBL" id="PPQ95317.1"/>
    </source>
</evidence>
<dbReference type="InterPro" id="IPR016092">
    <property type="entry name" value="ATAP"/>
</dbReference>
<dbReference type="Pfam" id="PF01521">
    <property type="entry name" value="Fe-S_biosyn"/>
    <property type="match status" value="1"/>
</dbReference>
<protein>
    <recommendedName>
        <fullName evidence="2">Core domain-containing protein</fullName>
    </recommendedName>
</protein>
<reference evidence="3 4" key="1">
    <citation type="journal article" date="2018" name="Evol. Lett.">
        <title>Horizontal gene cluster transfer increased hallucinogenic mushroom diversity.</title>
        <authorList>
            <person name="Reynolds H.T."/>
            <person name="Vijayakumar V."/>
            <person name="Gluck-Thaler E."/>
            <person name="Korotkin H.B."/>
            <person name="Matheny P.B."/>
            <person name="Slot J.C."/>
        </authorList>
    </citation>
    <scope>NUCLEOTIDE SEQUENCE [LARGE SCALE GENOMIC DNA]</scope>
    <source>
        <strain evidence="3 4">SRW20</strain>
    </source>
</reference>
<organism evidence="3 4">
    <name type="scientific">Gymnopilus dilepis</name>
    <dbReference type="NCBI Taxonomy" id="231916"/>
    <lineage>
        <taxon>Eukaryota</taxon>
        <taxon>Fungi</taxon>
        <taxon>Dikarya</taxon>
        <taxon>Basidiomycota</taxon>
        <taxon>Agaricomycotina</taxon>
        <taxon>Agaricomycetes</taxon>
        <taxon>Agaricomycetidae</taxon>
        <taxon>Agaricales</taxon>
        <taxon>Agaricineae</taxon>
        <taxon>Hymenogastraceae</taxon>
        <taxon>Gymnopilus</taxon>
    </lineage>
</organism>
<comment type="caution">
    <text evidence="3">The sequence shown here is derived from an EMBL/GenBank/DDBJ whole genome shotgun (WGS) entry which is preliminary data.</text>
</comment>
<dbReference type="FunFam" id="2.60.300.12:FF:000010">
    <property type="entry name" value="Unplaced genomic scaffold supercont1.5, whole genome shotgun sequence"/>
    <property type="match status" value="1"/>
</dbReference>
<evidence type="ECO:0000256" key="1">
    <source>
        <dbReference type="ARBA" id="ARBA00006718"/>
    </source>
</evidence>
<gene>
    <name evidence="3" type="ORF">CVT26_008162</name>
</gene>
<dbReference type="PANTHER" id="PTHR43011:SF1">
    <property type="entry name" value="IRON-SULFUR CLUSTER ASSEMBLY 2 HOMOLOG, MITOCHONDRIAL"/>
    <property type="match status" value="1"/>
</dbReference>
<evidence type="ECO:0000259" key="2">
    <source>
        <dbReference type="Pfam" id="PF01521"/>
    </source>
</evidence>
<keyword evidence="4" id="KW-1185">Reference proteome</keyword>
<dbReference type="EMBL" id="NHYE01001429">
    <property type="protein sequence ID" value="PPQ95317.1"/>
    <property type="molecule type" value="Genomic_DNA"/>
</dbReference>
<dbReference type="GO" id="GO:0016226">
    <property type="term" value="P:iron-sulfur cluster assembly"/>
    <property type="evidence" value="ECO:0007669"/>
    <property type="project" value="InterPro"/>
</dbReference>
<dbReference type="PANTHER" id="PTHR43011">
    <property type="entry name" value="IRON-SULFUR CLUSTER ASSEMBLY 2 HOMOLOG, MITOCHONDRIAL"/>
    <property type="match status" value="1"/>
</dbReference>
<dbReference type="Gene3D" id="2.60.300.12">
    <property type="entry name" value="HesB-like domain"/>
    <property type="match status" value="1"/>
</dbReference>
<dbReference type="AlphaFoldDB" id="A0A409XX23"/>
<dbReference type="GO" id="GO:0051539">
    <property type="term" value="F:4 iron, 4 sulfur cluster binding"/>
    <property type="evidence" value="ECO:0007669"/>
    <property type="project" value="TreeGrafter"/>
</dbReference>
<dbReference type="InParanoid" id="A0A409XX23"/>
<dbReference type="InterPro" id="IPR000361">
    <property type="entry name" value="ATAP_core_dom"/>
</dbReference>
<dbReference type="Proteomes" id="UP000284706">
    <property type="component" value="Unassembled WGS sequence"/>
</dbReference>
<dbReference type="OrthoDB" id="1938621at2759"/>
<dbReference type="GO" id="GO:0051537">
    <property type="term" value="F:2 iron, 2 sulfur cluster binding"/>
    <property type="evidence" value="ECO:0007669"/>
    <property type="project" value="TreeGrafter"/>
</dbReference>
<sequence length="172" mass="18769">MLQSLLLSTERHLSTSIPKQAALASSLPAKPTVLLFTPTKQDLEKQELDVDLIPPEQVKLEITDRAAEQLMKIAQREDNEHAALRISVESGGCHGYQYKMELATSRSPDDYHFSHPSIKPSNILVDAVSLSLLNGSTIDFATELIGSSFRVAHNPQAKGSGCGCGVSWELKD</sequence>
<dbReference type="FunCoup" id="A0A409XX23">
    <property type="interactions" value="245"/>
</dbReference>
<dbReference type="SUPFAM" id="SSF89360">
    <property type="entry name" value="HesB-like domain"/>
    <property type="match status" value="1"/>
</dbReference>
<accession>A0A409XX23</accession>
<dbReference type="NCBIfam" id="TIGR00049">
    <property type="entry name" value="iron-sulfur cluster assembly accessory protein"/>
    <property type="match status" value="1"/>
</dbReference>
<evidence type="ECO:0000313" key="4">
    <source>
        <dbReference type="Proteomes" id="UP000284706"/>
    </source>
</evidence>
<dbReference type="GO" id="GO:0005506">
    <property type="term" value="F:iron ion binding"/>
    <property type="evidence" value="ECO:0007669"/>
    <property type="project" value="TreeGrafter"/>
</dbReference>
<proteinExistence type="inferred from homology"/>
<comment type="similarity">
    <text evidence="1">Belongs to the HesB/IscA family.</text>
</comment>
<dbReference type="STRING" id="231916.A0A409XX23"/>